<keyword evidence="2" id="KW-1185">Reference proteome</keyword>
<name>A0A165GRF7_9BASI</name>
<proteinExistence type="predicted"/>
<reference evidence="1 2" key="1">
    <citation type="journal article" date="2016" name="Mol. Biol. Evol.">
        <title>Comparative Genomics of Early-Diverging Mushroom-Forming Fungi Provides Insights into the Origins of Lignocellulose Decay Capabilities.</title>
        <authorList>
            <person name="Nagy L.G."/>
            <person name="Riley R."/>
            <person name="Tritt A."/>
            <person name="Adam C."/>
            <person name="Daum C."/>
            <person name="Floudas D."/>
            <person name="Sun H."/>
            <person name="Yadav J.S."/>
            <person name="Pangilinan J."/>
            <person name="Larsson K.H."/>
            <person name="Matsuura K."/>
            <person name="Barry K."/>
            <person name="Labutti K."/>
            <person name="Kuo R."/>
            <person name="Ohm R.A."/>
            <person name="Bhattacharya S.S."/>
            <person name="Shirouzu T."/>
            <person name="Yoshinaga Y."/>
            <person name="Martin F.M."/>
            <person name="Grigoriev I.V."/>
            <person name="Hibbett D.S."/>
        </authorList>
    </citation>
    <scope>NUCLEOTIDE SEQUENCE [LARGE SCALE GENOMIC DNA]</scope>
    <source>
        <strain evidence="1 2">HHB12733</strain>
    </source>
</reference>
<dbReference type="AlphaFoldDB" id="A0A165GRF7"/>
<sequence>MDVFALCASACFSLLSMDYGISSMLFLGPCLASNGDDFRGCLCADSGERCLRWAHRITSGHYLVHVSSLPMDVVSSHCSVTAPSSSYMQRVRNAFRHSNGRSELGCPTLLPLFWESQRTSLSSPYAAVSGGSLMLS</sequence>
<organism evidence="1 2">
    <name type="scientific">Calocera cornea HHB12733</name>
    <dbReference type="NCBI Taxonomy" id="1353952"/>
    <lineage>
        <taxon>Eukaryota</taxon>
        <taxon>Fungi</taxon>
        <taxon>Dikarya</taxon>
        <taxon>Basidiomycota</taxon>
        <taxon>Agaricomycotina</taxon>
        <taxon>Dacrymycetes</taxon>
        <taxon>Dacrymycetales</taxon>
        <taxon>Dacrymycetaceae</taxon>
        <taxon>Calocera</taxon>
    </lineage>
</organism>
<evidence type="ECO:0000313" key="2">
    <source>
        <dbReference type="Proteomes" id="UP000076842"/>
    </source>
</evidence>
<accession>A0A165GRF7</accession>
<evidence type="ECO:0000313" key="1">
    <source>
        <dbReference type="EMBL" id="KZT58379.1"/>
    </source>
</evidence>
<protein>
    <submittedName>
        <fullName evidence="1">Uncharacterized protein</fullName>
    </submittedName>
</protein>
<dbReference type="Proteomes" id="UP000076842">
    <property type="component" value="Unassembled WGS sequence"/>
</dbReference>
<dbReference type="InParanoid" id="A0A165GRF7"/>
<gene>
    <name evidence="1" type="ORF">CALCODRAFT_244297</name>
</gene>
<dbReference type="EMBL" id="KV423952">
    <property type="protein sequence ID" value="KZT58379.1"/>
    <property type="molecule type" value="Genomic_DNA"/>
</dbReference>